<accession>A0A1T5P9X6</accession>
<protein>
    <submittedName>
        <fullName evidence="4">Ankyrin repeat-containing protein</fullName>
    </submittedName>
</protein>
<sequence>MYEVNPLTDALKRGNLSAAKERIDQGEKLPKDLSSYDKKQIYDTLIRAKAFELIDTLVKDRIIETDIYEYEKFDETIFPSLFRYLGTEPADLDFLTSFVGKLDNINDALQDKTLLSVAFDNSAPIEHIKILVAAGCNVHYKDNYDQNYLYKIVREYAIKEDKGVAYLEYLIGEGLDPNAGNIVQETPLHLAISKWQEKYIDLLLQNGADLNQPGKDGETAFYAAIVHQVCNAERYEKLAAYAPVDFDIANKNGETVFCGAMRMRRQGSPSEVQLLKALIRDGADIYQTSPYYAKDKAALDWIAEHAADVLQAVLETGAIEIDRRDNEGNTLLHKVCAYNVNYEQEAARQLYRKAKLLIEHGADVNATNDLDQRPIDLAGQDNLKSKTVELLLKNKA</sequence>
<dbReference type="InterPro" id="IPR002110">
    <property type="entry name" value="Ankyrin_rpt"/>
</dbReference>
<dbReference type="PROSITE" id="PS50297">
    <property type="entry name" value="ANK_REP_REGION"/>
    <property type="match status" value="1"/>
</dbReference>
<dbReference type="PANTHER" id="PTHR24198">
    <property type="entry name" value="ANKYRIN REPEAT AND PROTEIN KINASE DOMAIN-CONTAINING PROTEIN"/>
    <property type="match status" value="1"/>
</dbReference>
<dbReference type="RefSeq" id="WP_079472192.1">
    <property type="nucleotide sequence ID" value="NZ_FUZZ01000004.1"/>
</dbReference>
<name>A0A1T5P9X6_9BACT</name>
<keyword evidence="1" id="KW-0677">Repeat</keyword>
<proteinExistence type="predicted"/>
<evidence type="ECO:0000256" key="2">
    <source>
        <dbReference type="ARBA" id="ARBA00023043"/>
    </source>
</evidence>
<evidence type="ECO:0000313" key="4">
    <source>
        <dbReference type="EMBL" id="SKD09049.1"/>
    </source>
</evidence>
<dbReference type="InterPro" id="IPR036770">
    <property type="entry name" value="Ankyrin_rpt-contain_sf"/>
</dbReference>
<keyword evidence="2 3" id="KW-0040">ANK repeat</keyword>
<feature type="repeat" description="ANK" evidence="3">
    <location>
        <begin position="183"/>
        <end position="215"/>
    </location>
</feature>
<dbReference type="SUPFAM" id="SSF48403">
    <property type="entry name" value="Ankyrin repeat"/>
    <property type="match status" value="1"/>
</dbReference>
<evidence type="ECO:0000256" key="3">
    <source>
        <dbReference type="PROSITE-ProRule" id="PRU00023"/>
    </source>
</evidence>
<dbReference type="PANTHER" id="PTHR24198:SF165">
    <property type="entry name" value="ANKYRIN REPEAT-CONTAINING PROTEIN-RELATED"/>
    <property type="match status" value="1"/>
</dbReference>
<evidence type="ECO:0000256" key="1">
    <source>
        <dbReference type="ARBA" id="ARBA00022737"/>
    </source>
</evidence>
<organism evidence="4 5">
    <name type="scientific">Chitinophaga ginsengisegetis</name>
    <dbReference type="NCBI Taxonomy" id="393003"/>
    <lineage>
        <taxon>Bacteria</taxon>
        <taxon>Pseudomonadati</taxon>
        <taxon>Bacteroidota</taxon>
        <taxon>Chitinophagia</taxon>
        <taxon>Chitinophagales</taxon>
        <taxon>Chitinophagaceae</taxon>
        <taxon>Chitinophaga</taxon>
    </lineage>
</organism>
<dbReference type="Pfam" id="PF00023">
    <property type="entry name" value="Ank"/>
    <property type="match status" value="1"/>
</dbReference>
<dbReference type="Proteomes" id="UP000190166">
    <property type="component" value="Unassembled WGS sequence"/>
</dbReference>
<evidence type="ECO:0000313" key="5">
    <source>
        <dbReference type="Proteomes" id="UP000190166"/>
    </source>
</evidence>
<dbReference type="SMART" id="SM00248">
    <property type="entry name" value="ANK"/>
    <property type="match status" value="6"/>
</dbReference>
<reference evidence="4 5" key="1">
    <citation type="submission" date="2017-02" db="EMBL/GenBank/DDBJ databases">
        <authorList>
            <person name="Peterson S.W."/>
        </authorList>
    </citation>
    <scope>NUCLEOTIDE SEQUENCE [LARGE SCALE GENOMIC DNA]</scope>
    <source>
        <strain evidence="4 5">DSM 18108</strain>
    </source>
</reference>
<dbReference type="Pfam" id="PF12796">
    <property type="entry name" value="Ank_2"/>
    <property type="match status" value="1"/>
</dbReference>
<keyword evidence="5" id="KW-1185">Reference proteome</keyword>
<dbReference type="STRING" id="393003.SAMN05660461_4927"/>
<dbReference type="EMBL" id="FUZZ01000004">
    <property type="protein sequence ID" value="SKD09049.1"/>
    <property type="molecule type" value="Genomic_DNA"/>
</dbReference>
<dbReference type="Gene3D" id="1.25.40.20">
    <property type="entry name" value="Ankyrin repeat-containing domain"/>
    <property type="match status" value="2"/>
</dbReference>
<dbReference type="AlphaFoldDB" id="A0A1T5P9X6"/>
<dbReference type="PROSITE" id="PS50088">
    <property type="entry name" value="ANK_REPEAT"/>
    <property type="match status" value="1"/>
</dbReference>
<gene>
    <name evidence="4" type="ORF">SAMN05660461_4927</name>
</gene>